<dbReference type="EMBL" id="JARKIB010000169">
    <property type="protein sequence ID" value="KAJ7728889.1"/>
    <property type="molecule type" value="Genomic_DNA"/>
</dbReference>
<accession>A0AAD7HWH6</accession>
<protein>
    <submittedName>
        <fullName evidence="1">Uncharacterized protein</fullName>
    </submittedName>
</protein>
<organism evidence="1 2">
    <name type="scientific">Mycena metata</name>
    <dbReference type="NCBI Taxonomy" id="1033252"/>
    <lineage>
        <taxon>Eukaryota</taxon>
        <taxon>Fungi</taxon>
        <taxon>Dikarya</taxon>
        <taxon>Basidiomycota</taxon>
        <taxon>Agaricomycotina</taxon>
        <taxon>Agaricomycetes</taxon>
        <taxon>Agaricomycetidae</taxon>
        <taxon>Agaricales</taxon>
        <taxon>Marasmiineae</taxon>
        <taxon>Mycenaceae</taxon>
        <taxon>Mycena</taxon>
    </lineage>
</organism>
<name>A0AAD7HWH6_9AGAR</name>
<sequence>MLMYWQHRTWTRTVRHRVVRGLKIDRKGLIMAEGNRKESARANHSYLGPESNRRRQLATHQHNSATEAVRSLQIGARLDNGRELIVNEANMGEISSWSDKHRGRENKELLRRKKLKWSPPHDPALSRTGEVHLEISSGKIYGMWMRTVRYRVAIDCLNTAKSGIPSRYRDSRSFKMRGNLGLKSHSTDVGVNHATGYPVGFETVQGAMTLSGAAHLGPEGAERARMPEGGGVVERASLVFAGVGVIGGKSKPQDNSGIRIRGVELLWTVEPDRTECSVQHRPPSLVKILQVKSSTRPVEKKTIDRDLVRIRGVEPRTASDH</sequence>
<reference evidence="1" key="1">
    <citation type="submission" date="2023-03" db="EMBL/GenBank/DDBJ databases">
        <title>Massive genome expansion in bonnet fungi (Mycena s.s.) driven by repeated elements and novel gene families across ecological guilds.</title>
        <authorList>
            <consortium name="Lawrence Berkeley National Laboratory"/>
            <person name="Harder C.B."/>
            <person name="Miyauchi S."/>
            <person name="Viragh M."/>
            <person name="Kuo A."/>
            <person name="Thoen E."/>
            <person name="Andreopoulos B."/>
            <person name="Lu D."/>
            <person name="Skrede I."/>
            <person name="Drula E."/>
            <person name="Henrissat B."/>
            <person name="Morin E."/>
            <person name="Kohler A."/>
            <person name="Barry K."/>
            <person name="LaButti K."/>
            <person name="Morin E."/>
            <person name="Salamov A."/>
            <person name="Lipzen A."/>
            <person name="Mereny Z."/>
            <person name="Hegedus B."/>
            <person name="Baldrian P."/>
            <person name="Stursova M."/>
            <person name="Weitz H."/>
            <person name="Taylor A."/>
            <person name="Grigoriev I.V."/>
            <person name="Nagy L.G."/>
            <person name="Martin F."/>
            <person name="Kauserud H."/>
        </authorList>
    </citation>
    <scope>NUCLEOTIDE SEQUENCE</scope>
    <source>
        <strain evidence="1">CBHHK182m</strain>
    </source>
</reference>
<keyword evidence="2" id="KW-1185">Reference proteome</keyword>
<evidence type="ECO:0000313" key="2">
    <source>
        <dbReference type="Proteomes" id="UP001215598"/>
    </source>
</evidence>
<gene>
    <name evidence="1" type="ORF">B0H16DRAFT_1470277</name>
</gene>
<dbReference type="AlphaFoldDB" id="A0AAD7HWH6"/>
<proteinExistence type="predicted"/>
<comment type="caution">
    <text evidence="1">The sequence shown here is derived from an EMBL/GenBank/DDBJ whole genome shotgun (WGS) entry which is preliminary data.</text>
</comment>
<dbReference type="Proteomes" id="UP001215598">
    <property type="component" value="Unassembled WGS sequence"/>
</dbReference>
<evidence type="ECO:0000313" key="1">
    <source>
        <dbReference type="EMBL" id="KAJ7728889.1"/>
    </source>
</evidence>